<feature type="transmembrane region" description="Helical" evidence="1">
    <location>
        <begin position="163"/>
        <end position="179"/>
    </location>
</feature>
<proteinExistence type="predicted"/>
<feature type="transmembrane region" description="Helical" evidence="1">
    <location>
        <begin position="234"/>
        <end position="254"/>
    </location>
</feature>
<protein>
    <submittedName>
        <fullName evidence="2">Uncharacterized protein</fullName>
    </submittedName>
</protein>
<evidence type="ECO:0000256" key="1">
    <source>
        <dbReference type="SAM" id="Phobius"/>
    </source>
</evidence>
<feature type="transmembrane region" description="Helical" evidence="1">
    <location>
        <begin position="92"/>
        <end position="113"/>
    </location>
</feature>
<dbReference type="PANTHER" id="PTHR13568:SF9">
    <property type="entry name" value="TRANSMEMBRANE PROTEIN 203"/>
    <property type="match status" value="1"/>
</dbReference>
<feature type="transmembrane region" description="Helical" evidence="1">
    <location>
        <begin position="274"/>
        <end position="298"/>
    </location>
</feature>
<comment type="caution">
    <text evidence="2">The sequence shown here is derived from an EMBL/GenBank/DDBJ whole genome shotgun (WGS) entry which is preliminary data.</text>
</comment>
<evidence type="ECO:0000313" key="2">
    <source>
        <dbReference type="EMBL" id="KAF0739943.1"/>
    </source>
</evidence>
<dbReference type="VEuPathDB" id="FungiDB:AeMF1_015035"/>
<feature type="transmembrane region" description="Helical" evidence="1">
    <location>
        <begin position="199"/>
        <end position="222"/>
    </location>
</feature>
<dbReference type="EMBL" id="VJMJ01000056">
    <property type="protein sequence ID" value="KAF0739943.1"/>
    <property type="molecule type" value="Genomic_DNA"/>
</dbReference>
<keyword evidence="3" id="KW-1185">Reference proteome</keyword>
<feature type="transmembrane region" description="Helical" evidence="1">
    <location>
        <begin position="310"/>
        <end position="334"/>
    </location>
</feature>
<organism evidence="2 3">
    <name type="scientific">Aphanomyces euteiches</name>
    <dbReference type="NCBI Taxonomy" id="100861"/>
    <lineage>
        <taxon>Eukaryota</taxon>
        <taxon>Sar</taxon>
        <taxon>Stramenopiles</taxon>
        <taxon>Oomycota</taxon>
        <taxon>Saprolegniomycetes</taxon>
        <taxon>Saprolegniales</taxon>
        <taxon>Verrucalvaceae</taxon>
        <taxon>Aphanomyces</taxon>
    </lineage>
</organism>
<keyword evidence="1" id="KW-1133">Transmembrane helix</keyword>
<keyword evidence="1" id="KW-0812">Transmembrane</keyword>
<name>A0A6G0XI42_9STRA</name>
<reference evidence="2 3" key="1">
    <citation type="submission" date="2019-07" db="EMBL/GenBank/DDBJ databases">
        <title>Genomics analysis of Aphanomyces spp. identifies a new class of oomycete effector associated with host adaptation.</title>
        <authorList>
            <person name="Gaulin E."/>
        </authorList>
    </citation>
    <scope>NUCLEOTIDE SEQUENCE [LARGE SCALE GENOMIC DNA]</scope>
    <source>
        <strain evidence="2 3">ATCC 201684</strain>
    </source>
</reference>
<dbReference type="Proteomes" id="UP000481153">
    <property type="component" value="Unassembled WGS sequence"/>
</dbReference>
<feature type="transmembrane region" description="Helical" evidence="1">
    <location>
        <begin position="62"/>
        <end position="86"/>
    </location>
</feature>
<dbReference type="PANTHER" id="PTHR13568">
    <property type="entry name" value="FAM11A, B PROTEIN"/>
    <property type="match status" value="1"/>
</dbReference>
<sequence>MQGETKTLLANEPSARRAPNVPLVRQMSDFAENTNQENVNKHVAAVLVTVGADPKDRITSSFVFGAVVLAVFAPIFVGPLLVYFKIHGDVDWTWAVTLLPLWVFDVAWLYVTYFSVGISPVNREDHFDDSEQIKEVRITETHTENADVVEVDVTTETKPENRIFNVFVVAMYILTQVFITLKLDGSVTWQWAALMTPYYITALMQGNCAAFAHVGQVILIATKLDGTLSWGWNAVFFPYWIGVGVAVVLVPMGVYAATKFSIANNTDDEVVPSATWPCLAGFFALIGALATFSPFILLMVKLNWVADLPVVYIFLPYFIVAGVVFFTLLVFGLVSLCVVPPEEDNVV</sequence>
<keyword evidence="1" id="KW-0472">Membrane</keyword>
<dbReference type="InterPro" id="IPR019396">
    <property type="entry name" value="TM_Fragile-X-F-assoc"/>
</dbReference>
<accession>A0A6G0XI42</accession>
<gene>
    <name evidence="2" type="ORF">Ae201684_004525</name>
</gene>
<evidence type="ECO:0000313" key="3">
    <source>
        <dbReference type="Proteomes" id="UP000481153"/>
    </source>
</evidence>
<dbReference type="AlphaFoldDB" id="A0A6G0XI42"/>